<dbReference type="Proteomes" id="UP000224634">
    <property type="component" value="Unassembled WGS sequence"/>
</dbReference>
<protein>
    <submittedName>
        <fullName evidence="2">Uncharacterized protein</fullName>
    </submittedName>
</protein>
<name>A0A2B7XWI2_POLH7</name>
<reference evidence="2 3" key="1">
    <citation type="submission" date="2017-10" db="EMBL/GenBank/DDBJ databases">
        <title>Comparative genomics in systemic dimorphic fungi from Ajellomycetaceae.</title>
        <authorList>
            <person name="Munoz J.F."/>
            <person name="Mcewen J.G."/>
            <person name="Clay O.K."/>
            <person name="Cuomo C.A."/>
        </authorList>
    </citation>
    <scope>NUCLEOTIDE SEQUENCE [LARGE SCALE GENOMIC DNA]</scope>
    <source>
        <strain evidence="2 3">UAMH7299</strain>
    </source>
</reference>
<feature type="region of interest" description="Disordered" evidence="1">
    <location>
        <begin position="1"/>
        <end position="33"/>
    </location>
</feature>
<comment type="caution">
    <text evidence="2">The sequence shown here is derived from an EMBL/GenBank/DDBJ whole genome shotgun (WGS) entry which is preliminary data.</text>
</comment>
<dbReference type="OrthoDB" id="3034873at2759"/>
<accession>A0A2B7XWI2</accession>
<evidence type="ECO:0000313" key="3">
    <source>
        <dbReference type="Proteomes" id="UP000224634"/>
    </source>
</evidence>
<dbReference type="EMBL" id="PDNA01000112">
    <property type="protein sequence ID" value="PGH12867.1"/>
    <property type="molecule type" value="Genomic_DNA"/>
</dbReference>
<keyword evidence="3" id="KW-1185">Reference proteome</keyword>
<proteinExistence type="predicted"/>
<dbReference type="AlphaFoldDB" id="A0A2B7XWI2"/>
<sequence length="272" mass="30793">MTLSESLLSTQGLNANHDRSHRPRPSNRETTSPRSILAVITAHISALINHLKSATQRCRSSITWVGSRIFEGPTVGAPKSDKPSVLLQIGYSLQLKLHNKTDGNGTITIHDEKALPPSKDESLEKTGISGASPGYQCRLFLDWQTSFLWYDTLSLRTTSDEFEVDDGIIEERYPALTPFYFTWREDYEDSFEKQQCHLGIGQEVFPDIAARVAWEVAGFLIACWLVRQDDVECVTYYILPTGVYEIRKDGMDDVLKRFFIDVDALLSKEKKL</sequence>
<feature type="compositionally biased region" description="Polar residues" evidence="1">
    <location>
        <begin position="1"/>
        <end position="14"/>
    </location>
</feature>
<gene>
    <name evidence="2" type="ORF">AJ80_06576</name>
</gene>
<evidence type="ECO:0000313" key="2">
    <source>
        <dbReference type="EMBL" id="PGH12867.1"/>
    </source>
</evidence>
<organism evidence="2 3">
    <name type="scientific">Polytolypa hystricis (strain UAMH7299)</name>
    <dbReference type="NCBI Taxonomy" id="1447883"/>
    <lineage>
        <taxon>Eukaryota</taxon>
        <taxon>Fungi</taxon>
        <taxon>Dikarya</taxon>
        <taxon>Ascomycota</taxon>
        <taxon>Pezizomycotina</taxon>
        <taxon>Eurotiomycetes</taxon>
        <taxon>Eurotiomycetidae</taxon>
        <taxon>Onygenales</taxon>
        <taxon>Onygenales incertae sedis</taxon>
        <taxon>Polytolypa</taxon>
    </lineage>
</organism>
<evidence type="ECO:0000256" key="1">
    <source>
        <dbReference type="SAM" id="MobiDB-lite"/>
    </source>
</evidence>